<keyword evidence="2" id="KW-1185">Reference proteome</keyword>
<name>A0AAV2B8G6_9ARAC</name>
<gene>
    <name evidence="1" type="ORF">LARSCL_LOCUS17128</name>
</gene>
<protein>
    <submittedName>
        <fullName evidence="1">Uncharacterized protein</fullName>
    </submittedName>
</protein>
<organism evidence="1 2">
    <name type="scientific">Larinioides sclopetarius</name>
    <dbReference type="NCBI Taxonomy" id="280406"/>
    <lineage>
        <taxon>Eukaryota</taxon>
        <taxon>Metazoa</taxon>
        <taxon>Ecdysozoa</taxon>
        <taxon>Arthropoda</taxon>
        <taxon>Chelicerata</taxon>
        <taxon>Arachnida</taxon>
        <taxon>Araneae</taxon>
        <taxon>Araneomorphae</taxon>
        <taxon>Entelegynae</taxon>
        <taxon>Araneoidea</taxon>
        <taxon>Araneidae</taxon>
        <taxon>Larinioides</taxon>
    </lineage>
</organism>
<feature type="non-terminal residue" evidence="1">
    <location>
        <position position="78"/>
    </location>
</feature>
<evidence type="ECO:0000313" key="2">
    <source>
        <dbReference type="Proteomes" id="UP001497382"/>
    </source>
</evidence>
<accession>A0AAV2B8G6</accession>
<dbReference type="AlphaFoldDB" id="A0AAV2B8G6"/>
<reference evidence="1 2" key="1">
    <citation type="submission" date="2024-04" db="EMBL/GenBank/DDBJ databases">
        <authorList>
            <person name="Rising A."/>
            <person name="Reimegard J."/>
            <person name="Sonavane S."/>
            <person name="Akerstrom W."/>
            <person name="Nylinder S."/>
            <person name="Hedman E."/>
            <person name="Kallberg Y."/>
        </authorList>
    </citation>
    <scope>NUCLEOTIDE SEQUENCE [LARGE SCALE GENOMIC DNA]</scope>
</reference>
<proteinExistence type="predicted"/>
<dbReference type="EMBL" id="CAXIEN010000285">
    <property type="protein sequence ID" value="CAL1291513.1"/>
    <property type="molecule type" value="Genomic_DNA"/>
</dbReference>
<comment type="caution">
    <text evidence="1">The sequence shown here is derived from an EMBL/GenBank/DDBJ whole genome shotgun (WGS) entry which is preliminary data.</text>
</comment>
<sequence length="78" mass="9366">MKNYIFSRYIYLQNVMFLVPVLDCRTSLKDNSPYLEFGEKRVQIRNMKNSSYRRSFKKLFCQKNSSAFTGHESIQKKI</sequence>
<evidence type="ECO:0000313" key="1">
    <source>
        <dbReference type="EMBL" id="CAL1291513.1"/>
    </source>
</evidence>
<dbReference type="Proteomes" id="UP001497382">
    <property type="component" value="Unassembled WGS sequence"/>
</dbReference>